<keyword evidence="7 11" id="KW-0238">DNA-binding</keyword>
<dbReference type="CDD" id="cd06960">
    <property type="entry name" value="NR_DBD_HNF4A"/>
    <property type="match status" value="1"/>
</dbReference>
<keyword evidence="9 11" id="KW-0675">Receptor</keyword>
<evidence type="ECO:0000256" key="11">
    <source>
        <dbReference type="RuleBase" id="RU004334"/>
    </source>
</evidence>
<accession>A0AAD4N803</accession>
<keyword evidence="15" id="KW-1185">Reference proteome</keyword>
<evidence type="ECO:0000256" key="3">
    <source>
        <dbReference type="ARBA" id="ARBA00022723"/>
    </source>
</evidence>
<dbReference type="InterPro" id="IPR049636">
    <property type="entry name" value="HNF4-like_DBD"/>
</dbReference>
<keyword evidence="6 11" id="KW-0805">Transcription regulation</keyword>
<reference evidence="14" key="1">
    <citation type="submission" date="2022-01" db="EMBL/GenBank/DDBJ databases">
        <title>Genome Sequence Resource for Two Populations of Ditylenchus destructor, the Migratory Endoparasitic Phytonematode.</title>
        <authorList>
            <person name="Zhang H."/>
            <person name="Lin R."/>
            <person name="Xie B."/>
        </authorList>
    </citation>
    <scope>NUCLEOTIDE SEQUENCE</scope>
    <source>
        <strain evidence="14">BazhouSP</strain>
    </source>
</reference>
<dbReference type="PROSITE" id="PS00031">
    <property type="entry name" value="NUCLEAR_REC_DBD_1"/>
    <property type="match status" value="1"/>
</dbReference>
<dbReference type="PROSITE" id="PS51843">
    <property type="entry name" value="NR_LBD"/>
    <property type="match status" value="1"/>
</dbReference>
<name>A0AAD4N803_9BILA</name>
<evidence type="ECO:0000313" key="15">
    <source>
        <dbReference type="Proteomes" id="UP001201812"/>
    </source>
</evidence>
<dbReference type="InterPro" id="IPR035500">
    <property type="entry name" value="NHR-like_dom_sf"/>
</dbReference>
<dbReference type="SMART" id="SM00399">
    <property type="entry name" value="ZnF_C4"/>
    <property type="match status" value="1"/>
</dbReference>
<keyword evidence="10 11" id="KW-0539">Nucleus</keyword>
<evidence type="ECO:0000256" key="7">
    <source>
        <dbReference type="ARBA" id="ARBA00023125"/>
    </source>
</evidence>
<evidence type="ECO:0000256" key="1">
    <source>
        <dbReference type="ARBA" id="ARBA00004123"/>
    </source>
</evidence>
<dbReference type="SMART" id="SM00430">
    <property type="entry name" value="HOLI"/>
    <property type="match status" value="1"/>
</dbReference>
<comment type="similarity">
    <text evidence="2 11">Belongs to the nuclear hormone receptor family.</text>
</comment>
<dbReference type="SUPFAM" id="SSF57716">
    <property type="entry name" value="Glucocorticoid receptor-like (DNA-binding domain)"/>
    <property type="match status" value="1"/>
</dbReference>
<dbReference type="GO" id="GO:0005634">
    <property type="term" value="C:nucleus"/>
    <property type="evidence" value="ECO:0007669"/>
    <property type="project" value="UniProtKB-SubCell"/>
</dbReference>
<gene>
    <name evidence="14" type="ORF">DdX_06650</name>
</gene>
<evidence type="ECO:0000256" key="4">
    <source>
        <dbReference type="ARBA" id="ARBA00022771"/>
    </source>
</evidence>
<evidence type="ECO:0000313" key="14">
    <source>
        <dbReference type="EMBL" id="KAI1718230.1"/>
    </source>
</evidence>
<dbReference type="PANTHER" id="PTHR45886:SF18">
    <property type="entry name" value="NR LBD DOMAIN-CONTAINING PROTEIN-RELATED"/>
    <property type="match status" value="1"/>
</dbReference>
<dbReference type="Gene3D" id="1.10.565.10">
    <property type="entry name" value="Retinoid X Receptor"/>
    <property type="match status" value="1"/>
</dbReference>
<dbReference type="AlphaFoldDB" id="A0AAD4N803"/>
<keyword evidence="4 11" id="KW-0863">Zinc-finger</keyword>
<evidence type="ECO:0000256" key="8">
    <source>
        <dbReference type="ARBA" id="ARBA00023163"/>
    </source>
</evidence>
<dbReference type="Proteomes" id="UP001201812">
    <property type="component" value="Unassembled WGS sequence"/>
</dbReference>
<evidence type="ECO:0000256" key="5">
    <source>
        <dbReference type="ARBA" id="ARBA00022833"/>
    </source>
</evidence>
<comment type="subcellular location">
    <subcellularLocation>
        <location evidence="1 11">Nucleus</location>
    </subcellularLocation>
</comment>
<feature type="domain" description="NR LBD" evidence="13">
    <location>
        <begin position="233"/>
        <end position="486"/>
    </location>
</feature>
<dbReference type="Pfam" id="PF00105">
    <property type="entry name" value="zf-C4"/>
    <property type="match status" value="1"/>
</dbReference>
<sequence length="491" mass="56994">MKIIVQEIKIEPLNDDIFNPCTSHAPFYPNGFNNLLSRTDPTPPSQLCFDHKYSLPKYESTVFLLNEAELQPKRSHRKIITAKLEDDVKMPTKCLVCSNPTKCCHYDVPSCNACKVFFRRSLLSFKRNVCQFNATCIISGGIDRCRTCRFDRCIFLGMNPRAMNLPKTVDVQKLLDQVANRRRYLMQKYTDKYPVLLGKSDPMLEEVIENKIIQSFVYVELKVWQIRESSKRPSEQMICRSIRELLESNRGNLLAHADQYPKEQKWPLSVHSDIQEAIKMEIAERKPHWLIFDTLLCIEMIKTYPVFSLLDYNDKEGLLKQVILVNAILMQAFYSYQMKSETFILPNGFMPIKPRFVEDEIIMHAKREIFCRTLEPFFRAKMTMEEFVLLKAIIFSHYAIPELSARGKALLEMESIRYTKILMKHLQSRLGAVAGAKKYAEIISIVDCLFNTAQRVKGLYTYILSVTGVHYSVNYPPPIYSVPYFDTIMGA</sequence>
<keyword evidence="3 11" id="KW-0479">Metal-binding</keyword>
<keyword evidence="8 11" id="KW-0804">Transcription</keyword>
<keyword evidence="5 11" id="KW-0862">Zinc</keyword>
<protein>
    <submittedName>
        <fullName evidence="14">Ligand-binding domain of nuclear hormone receptor domain-containing protein</fullName>
    </submittedName>
</protein>
<feature type="domain" description="Nuclear receptor" evidence="12">
    <location>
        <begin position="91"/>
        <end position="165"/>
    </location>
</feature>
<dbReference type="PANTHER" id="PTHR45886">
    <property type="entry name" value="NUCLEAR HORMONE RECEPTOR FAMILY-RELATED-RELATED"/>
    <property type="match status" value="1"/>
</dbReference>
<evidence type="ECO:0000256" key="2">
    <source>
        <dbReference type="ARBA" id="ARBA00005993"/>
    </source>
</evidence>
<evidence type="ECO:0000256" key="10">
    <source>
        <dbReference type="ARBA" id="ARBA00023242"/>
    </source>
</evidence>
<comment type="caution">
    <text evidence="14">The sequence shown here is derived from an EMBL/GenBank/DDBJ whole genome shotgun (WGS) entry which is preliminary data.</text>
</comment>
<evidence type="ECO:0000259" key="13">
    <source>
        <dbReference type="PROSITE" id="PS51843"/>
    </source>
</evidence>
<dbReference type="EMBL" id="JAKKPZ010000008">
    <property type="protein sequence ID" value="KAI1718230.1"/>
    <property type="molecule type" value="Genomic_DNA"/>
</dbReference>
<dbReference type="GO" id="GO:0003700">
    <property type="term" value="F:DNA-binding transcription factor activity"/>
    <property type="evidence" value="ECO:0007669"/>
    <property type="project" value="InterPro"/>
</dbReference>
<dbReference type="GO" id="GO:0008270">
    <property type="term" value="F:zinc ion binding"/>
    <property type="evidence" value="ECO:0007669"/>
    <property type="project" value="UniProtKB-KW"/>
</dbReference>
<dbReference type="SUPFAM" id="SSF48508">
    <property type="entry name" value="Nuclear receptor ligand-binding domain"/>
    <property type="match status" value="1"/>
</dbReference>
<evidence type="ECO:0000256" key="9">
    <source>
        <dbReference type="ARBA" id="ARBA00023170"/>
    </source>
</evidence>
<proteinExistence type="inferred from homology"/>
<dbReference type="InterPro" id="IPR000536">
    <property type="entry name" value="Nucl_hrmn_rcpt_lig-bd"/>
</dbReference>
<dbReference type="InterPro" id="IPR013088">
    <property type="entry name" value="Znf_NHR/GATA"/>
</dbReference>
<dbReference type="GO" id="GO:0000978">
    <property type="term" value="F:RNA polymerase II cis-regulatory region sequence-specific DNA binding"/>
    <property type="evidence" value="ECO:0007669"/>
    <property type="project" value="InterPro"/>
</dbReference>
<evidence type="ECO:0000256" key="6">
    <source>
        <dbReference type="ARBA" id="ARBA00023015"/>
    </source>
</evidence>
<dbReference type="Gene3D" id="3.30.50.10">
    <property type="entry name" value="Erythroid Transcription Factor GATA-1, subunit A"/>
    <property type="match status" value="1"/>
</dbReference>
<dbReference type="PRINTS" id="PR00047">
    <property type="entry name" value="STROIDFINGER"/>
</dbReference>
<dbReference type="PROSITE" id="PS51030">
    <property type="entry name" value="NUCLEAR_REC_DBD_2"/>
    <property type="match status" value="1"/>
</dbReference>
<dbReference type="InterPro" id="IPR001628">
    <property type="entry name" value="Znf_hrmn_rcpt"/>
</dbReference>
<organism evidence="14 15">
    <name type="scientific">Ditylenchus destructor</name>
    <dbReference type="NCBI Taxonomy" id="166010"/>
    <lineage>
        <taxon>Eukaryota</taxon>
        <taxon>Metazoa</taxon>
        <taxon>Ecdysozoa</taxon>
        <taxon>Nematoda</taxon>
        <taxon>Chromadorea</taxon>
        <taxon>Rhabditida</taxon>
        <taxon>Tylenchina</taxon>
        <taxon>Tylenchomorpha</taxon>
        <taxon>Sphaerularioidea</taxon>
        <taxon>Anguinidae</taxon>
        <taxon>Anguininae</taxon>
        <taxon>Ditylenchus</taxon>
    </lineage>
</organism>
<dbReference type="Pfam" id="PF00104">
    <property type="entry name" value="Hormone_recep"/>
    <property type="match status" value="1"/>
</dbReference>
<evidence type="ECO:0000259" key="12">
    <source>
        <dbReference type="PROSITE" id="PS51030"/>
    </source>
</evidence>